<evidence type="ECO:0000313" key="3">
    <source>
        <dbReference type="Proteomes" id="UP000034182"/>
    </source>
</evidence>
<dbReference type="PANTHER" id="PTHR28052:SF1">
    <property type="entry name" value="UPF0545 PROTEIN C22ORF39"/>
    <property type="match status" value="1"/>
</dbReference>
<comment type="caution">
    <text evidence="2">The sequence shown here is derived from an EMBL/GenBank/DDBJ whole genome shotgun (WGS) entry which is preliminary data.</text>
</comment>
<sequence length="222" mass="25166">MGWWWRSDPQTPVTKPSDPTPDPVPTSSQPPASPRDVTDKPTVVTDKPPAALSREQKEERELQGILAELQGAIKKDEQLYSSDGTTATTSADDPSLPAAEPTLSQYPTTMNCRQAFDEAFYCQSLGGQAMNVYRYGELRSCSDNWSDFWFCMRTRSYGDPEKARLISQRYREKEAKYRSGPSSEDVWEARKPGEELRNPFTKDPDQIEIPGLPQRRKQKAQQ</sequence>
<dbReference type="InterPro" id="IPR021475">
    <property type="entry name" value="Pants/Emi1-like"/>
</dbReference>
<evidence type="ECO:0000313" key="2">
    <source>
        <dbReference type="EMBL" id="KKY19395.1"/>
    </source>
</evidence>
<feature type="compositionally biased region" description="Low complexity" evidence="1">
    <location>
        <begin position="83"/>
        <end position="95"/>
    </location>
</feature>
<feature type="region of interest" description="Disordered" evidence="1">
    <location>
        <begin position="1"/>
        <end position="61"/>
    </location>
</feature>
<dbReference type="AlphaFoldDB" id="A0A0G2GRH2"/>
<dbReference type="PANTHER" id="PTHR28052">
    <property type="entry name" value="UPF0545 PROTEIN C22ORF39"/>
    <property type="match status" value="1"/>
</dbReference>
<evidence type="ECO:0000256" key="1">
    <source>
        <dbReference type="SAM" id="MobiDB-lite"/>
    </source>
</evidence>
<organism evidence="2 3">
    <name type="scientific">Diplodia seriata</name>
    <dbReference type="NCBI Taxonomy" id="420778"/>
    <lineage>
        <taxon>Eukaryota</taxon>
        <taxon>Fungi</taxon>
        <taxon>Dikarya</taxon>
        <taxon>Ascomycota</taxon>
        <taxon>Pezizomycotina</taxon>
        <taxon>Dothideomycetes</taxon>
        <taxon>Dothideomycetes incertae sedis</taxon>
        <taxon>Botryosphaeriales</taxon>
        <taxon>Botryosphaeriaceae</taxon>
        <taxon>Diplodia</taxon>
    </lineage>
</organism>
<feature type="region of interest" description="Disordered" evidence="1">
    <location>
        <begin position="172"/>
        <end position="222"/>
    </location>
</feature>
<feature type="compositionally biased region" description="Basic and acidic residues" evidence="1">
    <location>
        <begin position="187"/>
        <end position="205"/>
    </location>
</feature>
<reference evidence="2 3" key="2">
    <citation type="submission" date="2015-05" db="EMBL/GenBank/DDBJ databases">
        <title>Distinctive expansion of gene families associated with plant cell wall degradation and secondary metabolism in the genomes of grapevine trunk pathogens.</title>
        <authorList>
            <person name="Lawrence D.P."/>
            <person name="Travadon R."/>
            <person name="Rolshausen P.E."/>
            <person name="Baumgartner K."/>
        </authorList>
    </citation>
    <scope>NUCLEOTIDE SEQUENCE [LARGE SCALE GENOMIC DNA]</scope>
    <source>
        <strain evidence="2">DS831</strain>
    </source>
</reference>
<feature type="region of interest" description="Disordered" evidence="1">
    <location>
        <begin position="83"/>
        <end position="102"/>
    </location>
</feature>
<gene>
    <name evidence="2" type="ORF">UCDDS831_g05364</name>
</gene>
<dbReference type="EMBL" id="LAQI01000112">
    <property type="protein sequence ID" value="KKY19395.1"/>
    <property type="molecule type" value="Genomic_DNA"/>
</dbReference>
<evidence type="ECO:0008006" key="4">
    <source>
        <dbReference type="Google" id="ProtNLM"/>
    </source>
</evidence>
<accession>A0A0G2GRH2</accession>
<dbReference type="Proteomes" id="UP000034182">
    <property type="component" value="Unassembled WGS sequence"/>
</dbReference>
<name>A0A0G2GRH2_9PEZI</name>
<dbReference type="Pfam" id="PF11326">
    <property type="entry name" value="PANTS-like"/>
    <property type="match status" value="1"/>
</dbReference>
<reference evidence="2 3" key="1">
    <citation type="submission" date="2015-03" db="EMBL/GenBank/DDBJ databases">
        <authorList>
            <person name="Morales-Cruz A."/>
            <person name="Amrine K.C."/>
            <person name="Cantu D."/>
        </authorList>
    </citation>
    <scope>NUCLEOTIDE SEQUENCE [LARGE SCALE GENOMIC DNA]</scope>
    <source>
        <strain evidence="2">DS831</strain>
    </source>
</reference>
<proteinExistence type="predicted"/>
<protein>
    <recommendedName>
        <fullName evidence="4">Early meiotic induction protein 1</fullName>
    </recommendedName>
</protein>